<name>A0AAV9G8T7_9PEZI</name>
<dbReference type="Proteomes" id="UP001321760">
    <property type="component" value="Unassembled WGS sequence"/>
</dbReference>
<dbReference type="InterPro" id="IPR010730">
    <property type="entry name" value="HET"/>
</dbReference>
<evidence type="ECO:0000313" key="2">
    <source>
        <dbReference type="EMBL" id="KAK4443818.1"/>
    </source>
</evidence>
<dbReference type="AlphaFoldDB" id="A0AAV9G8T7"/>
<dbReference type="Pfam" id="PF06985">
    <property type="entry name" value="HET"/>
    <property type="match status" value="1"/>
</dbReference>
<reference evidence="2" key="2">
    <citation type="submission" date="2023-05" db="EMBL/GenBank/DDBJ databases">
        <authorList>
            <consortium name="Lawrence Berkeley National Laboratory"/>
            <person name="Steindorff A."/>
            <person name="Hensen N."/>
            <person name="Bonometti L."/>
            <person name="Westerberg I."/>
            <person name="Brannstrom I.O."/>
            <person name="Guillou S."/>
            <person name="Cros-Aarteil S."/>
            <person name="Calhoun S."/>
            <person name="Haridas S."/>
            <person name="Kuo A."/>
            <person name="Mondo S."/>
            <person name="Pangilinan J."/>
            <person name="Riley R."/>
            <person name="Labutti K."/>
            <person name="Andreopoulos B."/>
            <person name="Lipzen A."/>
            <person name="Chen C."/>
            <person name="Yanf M."/>
            <person name="Daum C."/>
            <person name="Ng V."/>
            <person name="Clum A."/>
            <person name="Ohm R."/>
            <person name="Martin F."/>
            <person name="Silar P."/>
            <person name="Natvig D."/>
            <person name="Lalanne C."/>
            <person name="Gautier V."/>
            <person name="Ament-Velasquez S.L."/>
            <person name="Kruys A."/>
            <person name="Hutchinson M.I."/>
            <person name="Powell A.J."/>
            <person name="Barry K."/>
            <person name="Miller A.N."/>
            <person name="Grigoriev I.V."/>
            <person name="Debuchy R."/>
            <person name="Gladieux P."/>
            <person name="Thoren M.H."/>
            <person name="Johannesson H."/>
        </authorList>
    </citation>
    <scope>NUCLEOTIDE SEQUENCE</scope>
    <source>
        <strain evidence="2">PSN243</strain>
    </source>
</reference>
<comment type="caution">
    <text evidence="2">The sequence shown here is derived from an EMBL/GenBank/DDBJ whole genome shotgun (WGS) entry which is preliminary data.</text>
</comment>
<feature type="domain" description="Heterokaryon incompatibility" evidence="1">
    <location>
        <begin position="214"/>
        <end position="361"/>
    </location>
</feature>
<accession>A0AAV9G8T7</accession>
<evidence type="ECO:0000259" key="1">
    <source>
        <dbReference type="Pfam" id="PF06985"/>
    </source>
</evidence>
<proteinExistence type="predicted"/>
<dbReference type="PANTHER" id="PTHR33112:SF12">
    <property type="entry name" value="HETEROKARYON INCOMPATIBILITY DOMAIN-CONTAINING PROTEIN"/>
    <property type="match status" value="1"/>
</dbReference>
<sequence>MSALPTLCQSFVKAFESSRRRNMVGNSFREEFRLGTLPEIRSRDCELCKLICEAIDQYRRAEPYRRFDTEYLTFRCPEEDVISFSFEHVSDPNTPAGGLYTPEFVKDESVMVSKLRRIGLAFGSQSLPRLKELNIDHGRLSGLLQEKLDALVDFGMVARWLDHCATSHQKDGGCLLPVGDPVASIFPGLQVLRLVDVSDGQMCLVETADRVPHYIALSYVWGEVTNFRLTRANRPALMAHGALSRVWMSLPATIRDAITLTQKLGARYLWVDSLCLLQNDSDDLDRGVAVMDHIYERAWLTVVAACGHDANAGLPGVQPGSRTEQQLVREVNPGLFVGAFIAPSHLLQTSVYNTRAWTFQESALSRRVLSFIDNKVSFRCRESEFMEIFGDTPDPITTVRYENKRVELSKRSKRDVVSWRYACQLYASHIGIYTSRSLTNQVDTLRAMAGVMRRDSELMQSDMLEGLPVRLLEPFLTFRGRNLRRRREFPSYSWAGWIGGVETSVENKVTNDAWIIWYKTCPIASVVVSGPNSQKFSIQKTWDQTTRVFGVDSDDDPERLQRREQAMAAFKSLLPGELLRYTPSLKSKHGGSGLQYPLLLFWTTAVFLKLSNVDVFSQSANLVGSDGAVCGQVQFNGYEETTFFDENELFEFVLISKNSSWDLIEAMLIEWAEAGVAERRGIARIENGYTNSRKVLIQSFAPGPVWKEVVLR</sequence>
<gene>
    <name evidence="2" type="ORF">QBC34DRAFT_385895</name>
</gene>
<protein>
    <submittedName>
        <fullName evidence="2">Heterokaryon incompatibility protein-domain-containing protein</fullName>
    </submittedName>
</protein>
<organism evidence="2 3">
    <name type="scientific">Podospora aff. communis PSN243</name>
    <dbReference type="NCBI Taxonomy" id="3040156"/>
    <lineage>
        <taxon>Eukaryota</taxon>
        <taxon>Fungi</taxon>
        <taxon>Dikarya</taxon>
        <taxon>Ascomycota</taxon>
        <taxon>Pezizomycotina</taxon>
        <taxon>Sordariomycetes</taxon>
        <taxon>Sordariomycetidae</taxon>
        <taxon>Sordariales</taxon>
        <taxon>Podosporaceae</taxon>
        <taxon>Podospora</taxon>
    </lineage>
</organism>
<dbReference type="EMBL" id="MU865986">
    <property type="protein sequence ID" value="KAK4443818.1"/>
    <property type="molecule type" value="Genomic_DNA"/>
</dbReference>
<reference evidence="2" key="1">
    <citation type="journal article" date="2023" name="Mol. Phylogenet. Evol.">
        <title>Genome-scale phylogeny and comparative genomics of the fungal order Sordariales.</title>
        <authorList>
            <person name="Hensen N."/>
            <person name="Bonometti L."/>
            <person name="Westerberg I."/>
            <person name="Brannstrom I.O."/>
            <person name="Guillou S."/>
            <person name="Cros-Aarteil S."/>
            <person name="Calhoun S."/>
            <person name="Haridas S."/>
            <person name="Kuo A."/>
            <person name="Mondo S."/>
            <person name="Pangilinan J."/>
            <person name="Riley R."/>
            <person name="LaButti K."/>
            <person name="Andreopoulos B."/>
            <person name="Lipzen A."/>
            <person name="Chen C."/>
            <person name="Yan M."/>
            <person name="Daum C."/>
            <person name="Ng V."/>
            <person name="Clum A."/>
            <person name="Steindorff A."/>
            <person name="Ohm R.A."/>
            <person name="Martin F."/>
            <person name="Silar P."/>
            <person name="Natvig D.O."/>
            <person name="Lalanne C."/>
            <person name="Gautier V."/>
            <person name="Ament-Velasquez S.L."/>
            <person name="Kruys A."/>
            <person name="Hutchinson M.I."/>
            <person name="Powell A.J."/>
            <person name="Barry K."/>
            <person name="Miller A.N."/>
            <person name="Grigoriev I.V."/>
            <person name="Debuchy R."/>
            <person name="Gladieux P."/>
            <person name="Hiltunen Thoren M."/>
            <person name="Johannesson H."/>
        </authorList>
    </citation>
    <scope>NUCLEOTIDE SEQUENCE</scope>
    <source>
        <strain evidence="2">PSN243</strain>
    </source>
</reference>
<dbReference type="PANTHER" id="PTHR33112">
    <property type="entry name" value="DOMAIN PROTEIN, PUTATIVE-RELATED"/>
    <property type="match status" value="1"/>
</dbReference>
<keyword evidence="3" id="KW-1185">Reference proteome</keyword>
<evidence type="ECO:0000313" key="3">
    <source>
        <dbReference type="Proteomes" id="UP001321760"/>
    </source>
</evidence>